<reference evidence="9" key="1">
    <citation type="journal article" date="2014" name="Int. J. Syst. Evol. Microbiol.">
        <title>Complete genome sequence of Corynebacterium casei LMG S-19264T (=DSM 44701T), isolated from a smear-ripened cheese.</title>
        <authorList>
            <consortium name="US DOE Joint Genome Institute (JGI-PGF)"/>
            <person name="Walter F."/>
            <person name="Albersmeier A."/>
            <person name="Kalinowski J."/>
            <person name="Ruckert C."/>
        </authorList>
    </citation>
    <scope>NUCLEOTIDE SEQUENCE</scope>
    <source>
        <strain evidence="9">CCM 7905</strain>
    </source>
</reference>
<feature type="transmembrane region" description="Helical" evidence="7">
    <location>
        <begin position="337"/>
        <end position="360"/>
    </location>
</feature>
<dbReference type="EMBL" id="BMCU01000002">
    <property type="protein sequence ID" value="GGG05850.1"/>
    <property type="molecule type" value="Genomic_DNA"/>
</dbReference>
<dbReference type="GO" id="GO:0005886">
    <property type="term" value="C:plasma membrane"/>
    <property type="evidence" value="ECO:0007669"/>
    <property type="project" value="UniProtKB-SubCell"/>
</dbReference>
<dbReference type="SUPFAM" id="SSF103473">
    <property type="entry name" value="MFS general substrate transporter"/>
    <property type="match status" value="1"/>
</dbReference>
<dbReference type="Proteomes" id="UP000654257">
    <property type="component" value="Unassembled WGS sequence"/>
</dbReference>
<dbReference type="Pfam" id="PF07690">
    <property type="entry name" value="MFS_1"/>
    <property type="match status" value="1"/>
</dbReference>
<evidence type="ECO:0000256" key="3">
    <source>
        <dbReference type="ARBA" id="ARBA00022692"/>
    </source>
</evidence>
<feature type="transmembrane region" description="Helical" evidence="7">
    <location>
        <begin position="101"/>
        <end position="123"/>
    </location>
</feature>
<feature type="transmembrane region" description="Helical" evidence="7">
    <location>
        <begin position="12"/>
        <end position="33"/>
    </location>
</feature>
<dbReference type="Gene3D" id="1.20.1720.10">
    <property type="entry name" value="Multidrug resistance protein D"/>
    <property type="match status" value="1"/>
</dbReference>
<dbReference type="InterPro" id="IPR036259">
    <property type="entry name" value="MFS_trans_sf"/>
</dbReference>
<dbReference type="GO" id="GO:0022857">
    <property type="term" value="F:transmembrane transporter activity"/>
    <property type="evidence" value="ECO:0007669"/>
    <property type="project" value="InterPro"/>
</dbReference>
<feature type="transmembrane region" description="Helical" evidence="7">
    <location>
        <begin position="276"/>
        <end position="293"/>
    </location>
</feature>
<dbReference type="PROSITE" id="PS50850">
    <property type="entry name" value="MFS"/>
    <property type="match status" value="1"/>
</dbReference>
<feature type="transmembrane region" description="Helical" evidence="7">
    <location>
        <begin position="76"/>
        <end position="95"/>
    </location>
</feature>
<comment type="subcellular location">
    <subcellularLocation>
        <location evidence="1">Cell membrane</location>
        <topology evidence="1">Multi-pass membrane protein</topology>
    </subcellularLocation>
</comment>
<evidence type="ECO:0000259" key="8">
    <source>
        <dbReference type="PROSITE" id="PS50850"/>
    </source>
</evidence>
<dbReference type="RefSeq" id="WP_188544634.1">
    <property type="nucleotide sequence ID" value="NZ_BMCU01000002.1"/>
</dbReference>
<proteinExistence type="predicted"/>
<dbReference type="InterPro" id="IPR020846">
    <property type="entry name" value="MFS_dom"/>
</dbReference>
<keyword evidence="3 7" id="KW-0812">Transmembrane</keyword>
<evidence type="ECO:0000256" key="1">
    <source>
        <dbReference type="ARBA" id="ARBA00004651"/>
    </source>
</evidence>
<dbReference type="PANTHER" id="PTHR43124">
    <property type="entry name" value="PURINE EFFLUX PUMP PBUE"/>
    <property type="match status" value="1"/>
</dbReference>
<dbReference type="InterPro" id="IPR011701">
    <property type="entry name" value="MFS"/>
</dbReference>
<organism evidence="9 10">
    <name type="scientific">Rhodococcoides trifolii</name>
    <dbReference type="NCBI Taxonomy" id="908250"/>
    <lineage>
        <taxon>Bacteria</taxon>
        <taxon>Bacillati</taxon>
        <taxon>Actinomycetota</taxon>
        <taxon>Actinomycetes</taxon>
        <taxon>Mycobacteriales</taxon>
        <taxon>Nocardiaceae</taxon>
        <taxon>Rhodococcoides</taxon>
    </lineage>
</organism>
<feature type="transmembrane region" description="Helical" evidence="7">
    <location>
        <begin position="299"/>
        <end position="316"/>
    </location>
</feature>
<feature type="transmembrane region" description="Helical" evidence="7">
    <location>
        <begin position="244"/>
        <end position="264"/>
    </location>
</feature>
<keyword evidence="4 7" id="KW-1133">Transmembrane helix</keyword>
<feature type="transmembrane region" description="Helical" evidence="7">
    <location>
        <begin position="366"/>
        <end position="385"/>
    </location>
</feature>
<dbReference type="CDD" id="cd17325">
    <property type="entry name" value="MFS_MdtG_SLC18_like"/>
    <property type="match status" value="1"/>
</dbReference>
<evidence type="ECO:0000256" key="2">
    <source>
        <dbReference type="ARBA" id="ARBA00022475"/>
    </source>
</evidence>
<evidence type="ECO:0000313" key="9">
    <source>
        <dbReference type="EMBL" id="GGG05850.1"/>
    </source>
</evidence>
<dbReference type="InterPro" id="IPR005828">
    <property type="entry name" value="MFS_sugar_transport-like"/>
</dbReference>
<evidence type="ECO:0000256" key="6">
    <source>
        <dbReference type="SAM" id="MobiDB-lite"/>
    </source>
</evidence>
<evidence type="ECO:0000256" key="5">
    <source>
        <dbReference type="ARBA" id="ARBA00023136"/>
    </source>
</evidence>
<dbReference type="PANTHER" id="PTHR43124:SF3">
    <property type="entry name" value="CHLORAMPHENICOL EFFLUX PUMP RV0191"/>
    <property type="match status" value="1"/>
</dbReference>
<feature type="region of interest" description="Disordered" evidence="6">
    <location>
        <begin position="395"/>
        <end position="414"/>
    </location>
</feature>
<comment type="caution">
    <text evidence="9">The sequence shown here is derived from an EMBL/GenBank/DDBJ whole genome shotgun (WGS) entry which is preliminary data.</text>
</comment>
<dbReference type="InterPro" id="IPR050189">
    <property type="entry name" value="MFS_Efflux_Transporters"/>
</dbReference>
<dbReference type="InterPro" id="IPR001958">
    <property type="entry name" value="Tet-R_TetA/multi-R_MdtG-like"/>
</dbReference>
<name>A0A917CZP0_9NOCA</name>
<keyword evidence="2" id="KW-1003">Cell membrane</keyword>
<evidence type="ECO:0000256" key="7">
    <source>
        <dbReference type="SAM" id="Phobius"/>
    </source>
</evidence>
<dbReference type="PRINTS" id="PR01035">
    <property type="entry name" value="TCRTETA"/>
</dbReference>
<feature type="domain" description="Major facilitator superfamily (MFS) profile" evidence="8">
    <location>
        <begin position="10"/>
        <end position="390"/>
    </location>
</feature>
<evidence type="ECO:0000256" key="4">
    <source>
        <dbReference type="ARBA" id="ARBA00022989"/>
    </source>
</evidence>
<accession>A0A917CZP0</accession>
<sequence length="414" mass="42340">MSRPAPIGREIWILISASFVIALGFGIVAPALPLFAREFGVSVTAASAIVSLFALMRLVFAPPAGWLVQRWGERPVYLVGLLIVAVSTAACAFAANYPQLLIFRSIGGIGSTMFTVSALGLLIRVSPPESRGRVAGLYATSFLGGTIGGPLVGSALVGFGLRVPFFIYAVALVIAAFVVFVALKTPAEVAVTSGEEPVTLRLRDAWAMSPYRAALASSFANGWAVFGVRVAVVPLFVVEALNRSAAVTGVVLTVFAVGNALTLFQAGRLSDRRGRKPFLVAGLAVCGVATIAMGLSQNLVVFLVVTFVAGLGSGAINPVQQAAVADIVGSKARGGPVLAAFQMASDVGAVIGPIVAAMLIGVSYGVAFGVTGAILVVAALAWVVVPDTLVRSGNPDADESADAVGRGDGNRTEG</sequence>
<feature type="transmembrane region" description="Helical" evidence="7">
    <location>
        <begin position="213"/>
        <end position="238"/>
    </location>
</feature>
<dbReference type="Pfam" id="PF00083">
    <property type="entry name" value="Sugar_tr"/>
    <property type="match status" value="1"/>
</dbReference>
<feature type="transmembrane region" description="Helical" evidence="7">
    <location>
        <begin position="39"/>
        <end position="60"/>
    </location>
</feature>
<gene>
    <name evidence="9" type="ORF">GCM10007304_19950</name>
</gene>
<dbReference type="Gene3D" id="1.20.1250.20">
    <property type="entry name" value="MFS general substrate transporter like domains"/>
    <property type="match status" value="1"/>
</dbReference>
<evidence type="ECO:0000313" key="10">
    <source>
        <dbReference type="Proteomes" id="UP000654257"/>
    </source>
</evidence>
<dbReference type="AlphaFoldDB" id="A0A917CZP0"/>
<protein>
    <submittedName>
        <fullName evidence="9">Transporter</fullName>
    </submittedName>
</protein>
<reference evidence="9" key="2">
    <citation type="submission" date="2020-09" db="EMBL/GenBank/DDBJ databases">
        <authorList>
            <person name="Sun Q."/>
            <person name="Sedlacek I."/>
        </authorList>
    </citation>
    <scope>NUCLEOTIDE SEQUENCE</scope>
    <source>
        <strain evidence="9">CCM 7905</strain>
    </source>
</reference>
<feature type="transmembrane region" description="Helical" evidence="7">
    <location>
        <begin position="135"/>
        <end position="159"/>
    </location>
</feature>
<keyword evidence="5 7" id="KW-0472">Membrane</keyword>
<keyword evidence="10" id="KW-1185">Reference proteome</keyword>
<feature type="transmembrane region" description="Helical" evidence="7">
    <location>
        <begin position="165"/>
        <end position="183"/>
    </location>
</feature>